<proteinExistence type="predicted"/>
<organism evidence="6 7">
    <name type="scientific">Paenibacillus chitinolyticus</name>
    <dbReference type="NCBI Taxonomy" id="79263"/>
    <lineage>
        <taxon>Bacteria</taxon>
        <taxon>Bacillati</taxon>
        <taxon>Bacillota</taxon>
        <taxon>Bacilli</taxon>
        <taxon>Bacillales</taxon>
        <taxon>Paenibacillaceae</taxon>
        <taxon>Paenibacillus</taxon>
    </lineage>
</organism>
<dbReference type="GeneID" id="95374901"/>
<dbReference type="GO" id="GO:0003700">
    <property type="term" value="F:DNA-binding transcription factor activity"/>
    <property type="evidence" value="ECO:0007669"/>
    <property type="project" value="InterPro"/>
</dbReference>
<evidence type="ECO:0000313" key="8">
    <source>
        <dbReference type="Proteomes" id="UP001527202"/>
    </source>
</evidence>
<dbReference type="SUPFAM" id="SSF51215">
    <property type="entry name" value="Regulatory protein AraC"/>
    <property type="match status" value="1"/>
</dbReference>
<protein>
    <submittedName>
        <fullName evidence="6">AraC family transcriptional regulator</fullName>
    </submittedName>
</protein>
<accession>A0A410WTU0</accession>
<sequence length="289" mass="34110">MEIYNEQINYENPFLSMRVFQARRDDERTSPWHYHKEVEMLAIVEGELDVYLENERVNLTAGDVVLIGSSELHRDRSSADTTLVYYVFQFDLEHYFDESGIAYLRYFSETQSALSKLNYIFRENPAIRDEVFACIRNIYTEYTGKKVGYEIAISILVKQIVLSLLRSDEKRLLDYGNSADLIRLKPVFEYIDRNIDGKVYVDEASKAANISYYYFVKYFKKVLGISFLDYVNFKKIKKAEKILLTQDISVAQVGEQIGMPNMAHFYKTFKKINHCSPHEFRKKMLEWNR</sequence>
<dbReference type="PANTHER" id="PTHR43280">
    <property type="entry name" value="ARAC-FAMILY TRANSCRIPTIONAL REGULATOR"/>
    <property type="match status" value="1"/>
</dbReference>
<dbReference type="Proteomes" id="UP000288943">
    <property type="component" value="Chromosome"/>
</dbReference>
<reference evidence="6 7" key="1">
    <citation type="submission" date="2018-01" db="EMBL/GenBank/DDBJ databases">
        <title>The whole genome sequencing and assembly of Paenibacillus chitinolyticus KCCM 41400 strain.</title>
        <authorList>
            <person name="Kim J.-Y."/>
            <person name="Park M.-K."/>
            <person name="Lee Y.-J."/>
            <person name="Yi H."/>
            <person name="Bahn Y.-S."/>
            <person name="Kim J.F."/>
            <person name="Lee D.-W."/>
        </authorList>
    </citation>
    <scope>NUCLEOTIDE SEQUENCE [LARGE SCALE GENOMIC DNA]</scope>
    <source>
        <strain evidence="6 7">KCCM 41400</strain>
    </source>
</reference>
<dbReference type="EMBL" id="JAMDMJ010000032">
    <property type="protein sequence ID" value="MCY9598515.1"/>
    <property type="molecule type" value="Genomic_DNA"/>
</dbReference>
<dbReference type="InterPro" id="IPR014710">
    <property type="entry name" value="RmlC-like_jellyroll"/>
</dbReference>
<dbReference type="Gene3D" id="1.10.10.60">
    <property type="entry name" value="Homeodomain-like"/>
    <property type="match status" value="2"/>
</dbReference>
<dbReference type="GO" id="GO:0043565">
    <property type="term" value="F:sequence-specific DNA binding"/>
    <property type="evidence" value="ECO:0007669"/>
    <property type="project" value="InterPro"/>
</dbReference>
<dbReference type="InterPro" id="IPR009057">
    <property type="entry name" value="Homeodomain-like_sf"/>
</dbReference>
<evidence type="ECO:0000313" key="6">
    <source>
        <dbReference type="EMBL" id="QAV17750.1"/>
    </source>
</evidence>
<keyword evidence="2" id="KW-0238">DNA-binding</keyword>
<keyword evidence="3" id="KW-0804">Transcription</keyword>
<evidence type="ECO:0000259" key="4">
    <source>
        <dbReference type="PROSITE" id="PS01124"/>
    </source>
</evidence>
<reference evidence="5 8" key="2">
    <citation type="submission" date="2022-05" db="EMBL/GenBank/DDBJ databases">
        <title>Genome Sequencing of Bee-Associated Microbes.</title>
        <authorList>
            <person name="Dunlap C."/>
        </authorList>
    </citation>
    <scope>NUCLEOTIDE SEQUENCE [LARGE SCALE GENOMIC DNA]</scope>
    <source>
        <strain evidence="5 8">NRRL B-23120</strain>
    </source>
</reference>
<dbReference type="AlphaFoldDB" id="A0A410WTU0"/>
<dbReference type="PROSITE" id="PS01124">
    <property type="entry name" value="HTH_ARAC_FAMILY_2"/>
    <property type="match status" value="1"/>
</dbReference>
<dbReference type="KEGG" id="pchi:PC41400_08765"/>
<dbReference type="Pfam" id="PF12833">
    <property type="entry name" value="HTH_18"/>
    <property type="match status" value="1"/>
</dbReference>
<evidence type="ECO:0000256" key="3">
    <source>
        <dbReference type="ARBA" id="ARBA00023163"/>
    </source>
</evidence>
<evidence type="ECO:0000313" key="7">
    <source>
        <dbReference type="Proteomes" id="UP000288943"/>
    </source>
</evidence>
<dbReference type="OrthoDB" id="288481at2"/>
<evidence type="ECO:0000313" key="5">
    <source>
        <dbReference type="EMBL" id="MCY9598515.1"/>
    </source>
</evidence>
<feature type="domain" description="HTH araC/xylS-type" evidence="4">
    <location>
        <begin position="185"/>
        <end position="283"/>
    </location>
</feature>
<dbReference type="Pfam" id="PF02311">
    <property type="entry name" value="AraC_binding"/>
    <property type="match status" value="1"/>
</dbReference>
<dbReference type="InterPro" id="IPR037923">
    <property type="entry name" value="HTH-like"/>
</dbReference>
<keyword evidence="1" id="KW-0805">Transcription regulation</keyword>
<gene>
    <name evidence="5" type="ORF">M5X16_22445</name>
    <name evidence="6" type="ORF">PC41400_08765</name>
</gene>
<dbReference type="RefSeq" id="WP_042231145.1">
    <property type="nucleotide sequence ID" value="NZ_CP026520.1"/>
</dbReference>
<evidence type="ECO:0000256" key="2">
    <source>
        <dbReference type="ARBA" id="ARBA00023125"/>
    </source>
</evidence>
<keyword evidence="8" id="KW-1185">Reference proteome</keyword>
<evidence type="ECO:0000256" key="1">
    <source>
        <dbReference type="ARBA" id="ARBA00023015"/>
    </source>
</evidence>
<dbReference type="SMART" id="SM00342">
    <property type="entry name" value="HTH_ARAC"/>
    <property type="match status" value="1"/>
</dbReference>
<dbReference type="EMBL" id="CP026520">
    <property type="protein sequence ID" value="QAV17750.1"/>
    <property type="molecule type" value="Genomic_DNA"/>
</dbReference>
<dbReference type="Proteomes" id="UP001527202">
    <property type="component" value="Unassembled WGS sequence"/>
</dbReference>
<dbReference type="Gene3D" id="2.60.120.10">
    <property type="entry name" value="Jelly Rolls"/>
    <property type="match status" value="1"/>
</dbReference>
<name>A0A410WTU0_9BACL</name>
<dbReference type="InterPro" id="IPR003313">
    <property type="entry name" value="AraC-bd"/>
</dbReference>
<dbReference type="InterPro" id="IPR018060">
    <property type="entry name" value="HTH_AraC"/>
</dbReference>
<dbReference type="SUPFAM" id="SSF46689">
    <property type="entry name" value="Homeodomain-like"/>
    <property type="match status" value="2"/>
</dbReference>
<dbReference type="PANTHER" id="PTHR43280:SF34">
    <property type="entry name" value="ARAC-FAMILY TRANSCRIPTIONAL REGULATOR"/>
    <property type="match status" value="1"/>
</dbReference>